<dbReference type="InterPro" id="IPR000210">
    <property type="entry name" value="BTB/POZ_dom"/>
</dbReference>
<reference evidence="3 4" key="1">
    <citation type="submission" date="2024-01" db="EMBL/GenBank/DDBJ databases">
        <title>A draft genome for a cacao thread blight-causing isolate of Paramarasmius palmivorus.</title>
        <authorList>
            <person name="Baruah I.K."/>
            <person name="Bukari Y."/>
            <person name="Amoako-Attah I."/>
            <person name="Meinhardt L.W."/>
            <person name="Bailey B.A."/>
            <person name="Cohen S.P."/>
        </authorList>
    </citation>
    <scope>NUCLEOTIDE SEQUENCE [LARGE SCALE GENOMIC DNA]</scope>
    <source>
        <strain evidence="3 4">GH-12</strain>
    </source>
</reference>
<evidence type="ECO:0000313" key="4">
    <source>
        <dbReference type="Proteomes" id="UP001383192"/>
    </source>
</evidence>
<dbReference type="Proteomes" id="UP001383192">
    <property type="component" value="Unassembled WGS sequence"/>
</dbReference>
<proteinExistence type="predicted"/>
<evidence type="ECO:0000259" key="2">
    <source>
        <dbReference type="PROSITE" id="PS50097"/>
    </source>
</evidence>
<name>A0AAW0DP42_9AGAR</name>
<evidence type="ECO:0000256" key="1">
    <source>
        <dbReference type="SAM" id="MobiDB-lite"/>
    </source>
</evidence>
<protein>
    <recommendedName>
        <fullName evidence="2">BTB domain-containing protein</fullName>
    </recommendedName>
</protein>
<dbReference type="SMART" id="SM00225">
    <property type="entry name" value="BTB"/>
    <property type="match status" value="1"/>
</dbReference>
<feature type="compositionally biased region" description="Basic and acidic residues" evidence="1">
    <location>
        <begin position="1"/>
        <end position="11"/>
    </location>
</feature>
<dbReference type="InterPro" id="IPR011333">
    <property type="entry name" value="SKP1/BTB/POZ_sf"/>
</dbReference>
<dbReference type="SUPFAM" id="SSF54695">
    <property type="entry name" value="POZ domain"/>
    <property type="match status" value="1"/>
</dbReference>
<evidence type="ECO:0000313" key="3">
    <source>
        <dbReference type="EMBL" id="KAK7054532.1"/>
    </source>
</evidence>
<feature type="region of interest" description="Disordered" evidence="1">
    <location>
        <begin position="1"/>
        <end position="24"/>
    </location>
</feature>
<keyword evidence="4" id="KW-1185">Reference proteome</keyword>
<sequence>MARLKDVEAKTRSPSFHSHKIERRSPSEQDFLLKSPPVSTTKLLLKTADRHPKFWFYDGSIVLHCEDTIFRVHKTVLSTHCEVFETLFSIPQPESTEGTIEGCMVVQLQDRAEDMTDLLNALYYSSHFDSLKSDADPSTMLKFIAGILRLSSKYLNYTLRKKCIRILASYIPTTFSEYNLRHHHSHSHPRRFKSDQLMYTIRLAKETNVPIVLPYLFYCTARLSPQRILRDDPDDIDWQDKTICQVGRERLRHAEMSLSHSFLLGFFPAPGCRTFALCSNARGPHAAWHVLETSGKAPNPLRPYTKWADMNVCEECVYYSKRLHDEGREAVWNCMPALFEMDSWDVLKKRQELSDSPEDTLVE</sequence>
<gene>
    <name evidence="3" type="ORF">VNI00_003730</name>
</gene>
<dbReference type="CDD" id="cd18186">
    <property type="entry name" value="BTB_POZ_ZBTB_KLHL-like"/>
    <property type="match status" value="1"/>
</dbReference>
<dbReference type="Pfam" id="PF00651">
    <property type="entry name" value="BTB"/>
    <property type="match status" value="1"/>
</dbReference>
<feature type="domain" description="BTB" evidence="2">
    <location>
        <begin position="57"/>
        <end position="123"/>
    </location>
</feature>
<accession>A0AAW0DP42</accession>
<comment type="caution">
    <text evidence="3">The sequence shown here is derived from an EMBL/GenBank/DDBJ whole genome shotgun (WGS) entry which is preliminary data.</text>
</comment>
<organism evidence="3 4">
    <name type="scientific">Paramarasmius palmivorus</name>
    <dbReference type="NCBI Taxonomy" id="297713"/>
    <lineage>
        <taxon>Eukaryota</taxon>
        <taxon>Fungi</taxon>
        <taxon>Dikarya</taxon>
        <taxon>Basidiomycota</taxon>
        <taxon>Agaricomycotina</taxon>
        <taxon>Agaricomycetes</taxon>
        <taxon>Agaricomycetidae</taxon>
        <taxon>Agaricales</taxon>
        <taxon>Marasmiineae</taxon>
        <taxon>Marasmiaceae</taxon>
        <taxon>Paramarasmius</taxon>
    </lineage>
</organism>
<dbReference type="AlphaFoldDB" id="A0AAW0DP42"/>
<dbReference type="PROSITE" id="PS50097">
    <property type="entry name" value="BTB"/>
    <property type="match status" value="1"/>
</dbReference>
<dbReference type="Gene3D" id="3.30.710.10">
    <property type="entry name" value="Potassium Channel Kv1.1, Chain A"/>
    <property type="match status" value="1"/>
</dbReference>
<dbReference type="EMBL" id="JAYKXP010000009">
    <property type="protein sequence ID" value="KAK7054532.1"/>
    <property type="molecule type" value="Genomic_DNA"/>
</dbReference>